<evidence type="ECO:0000313" key="2">
    <source>
        <dbReference type="Proteomes" id="UP000695802"/>
    </source>
</evidence>
<protein>
    <submittedName>
        <fullName evidence="1">Uncharacterized protein</fullName>
    </submittedName>
</protein>
<organism evidence="1 2">
    <name type="scientific">Xanthomonas bonasiae</name>
    <dbReference type="NCBI Taxonomy" id="2810351"/>
    <lineage>
        <taxon>Bacteria</taxon>
        <taxon>Pseudomonadati</taxon>
        <taxon>Pseudomonadota</taxon>
        <taxon>Gammaproteobacteria</taxon>
        <taxon>Lysobacterales</taxon>
        <taxon>Lysobacteraceae</taxon>
        <taxon>Xanthomonas</taxon>
    </lineage>
</organism>
<reference evidence="1 2" key="1">
    <citation type="submission" date="2021-02" db="EMBL/GenBank/DDBJ databases">
        <title>Taxonomically Unique Crown Gall-Associated Xanthomonas Stains Have Deficiency in Virulence Repertories.</title>
        <authorList>
            <person name="Mafakheri H."/>
            <person name="Taghavi S.M."/>
            <person name="Dimkic I."/>
            <person name="Nemanja K."/>
            <person name="Osdaghi E."/>
        </authorList>
    </citation>
    <scope>NUCLEOTIDE SEQUENCE [LARGE SCALE GENOMIC DNA]</scope>
    <source>
        <strain evidence="1 2">FX4</strain>
    </source>
</reference>
<dbReference type="EMBL" id="JAFIWB010000027">
    <property type="protein sequence ID" value="MBN6104276.1"/>
    <property type="molecule type" value="Genomic_DNA"/>
</dbReference>
<gene>
    <name evidence="1" type="ORF">JR064_19105</name>
</gene>
<accession>A0ABS3B7S8</accession>
<keyword evidence="2" id="KW-1185">Reference proteome</keyword>
<dbReference type="Proteomes" id="UP000695802">
    <property type="component" value="Unassembled WGS sequence"/>
</dbReference>
<evidence type="ECO:0000313" key="1">
    <source>
        <dbReference type="EMBL" id="MBN6104276.1"/>
    </source>
</evidence>
<comment type="caution">
    <text evidence="1">The sequence shown here is derived from an EMBL/GenBank/DDBJ whole genome shotgun (WGS) entry which is preliminary data.</text>
</comment>
<name>A0ABS3B7S8_9XANT</name>
<proteinExistence type="predicted"/>
<sequence>MPKRAAADSTFACRRDHQLAVAHAKVLAVYGLFGKKLQFFRARVDGQEAAQQPAEQGVVQVEQIKVEQVRLQQVEMAQQQTAQQQA</sequence>
<dbReference type="RefSeq" id="WP_206230756.1">
    <property type="nucleotide sequence ID" value="NZ_JAFIWB010000027.1"/>
</dbReference>